<dbReference type="EMBL" id="KI925454">
    <property type="protein sequence ID" value="ETW87763.1"/>
    <property type="molecule type" value="Genomic_DNA"/>
</dbReference>
<dbReference type="RefSeq" id="XP_009541627.1">
    <property type="nucleotide sequence ID" value="XM_009543332.1"/>
</dbReference>
<organism evidence="4 6">
    <name type="scientific">Heterobasidion irregulare (strain TC 32-1)</name>
    <dbReference type="NCBI Taxonomy" id="747525"/>
    <lineage>
        <taxon>Eukaryota</taxon>
        <taxon>Fungi</taxon>
        <taxon>Dikarya</taxon>
        <taxon>Basidiomycota</taxon>
        <taxon>Agaricomycotina</taxon>
        <taxon>Agaricomycetes</taxon>
        <taxon>Russulales</taxon>
        <taxon>Bondarzewiaceae</taxon>
        <taxon>Heterobasidion</taxon>
        <taxon>Heterobasidion annosum species complex</taxon>
    </lineage>
</organism>
<proteinExistence type="predicted"/>
<feature type="region of interest" description="Disordered" evidence="2">
    <location>
        <begin position="607"/>
        <end position="633"/>
    </location>
</feature>
<feature type="region of interest" description="Disordered" evidence="2">
    <location>
        <begin position="540"/>
        <end position="571"/>
    </location>
</feature>
<keyword evidence="1" id="KW-0175">Coiled coil</keyword>
<gene>
    <name evidence="5" type="ORF">HETIRDRAFT_306089</name>
    <name evidence="4" type="ORF">HETIRDRAFT_322593</name>
</gene>
<name>W4K288_HETIT</name>
<feature type="domain" description="THAP9-like helix-turn-helix" evidence="3">
    <location>
        <begin position="20"/>
        <end position="58"/>
    </location>
</feature>
<dbReference type="GeneID" id="20670883"/>
<feature type="coiled-coil region" evidence="1">
    <location>
        <begin position="573"/>
        <end position="600"/>
    </location>
</feature>
<evidence type="ECO:0000313" key="6">
    <source>
        <dbReference type="Proteomes" id="UP000030671"/>
    </source>
</evidence>
<keyword evidence="6" id="KW-1185">Reference proteome</keyword>
<sequence length="787" mass="88812">LVSAMVQKKDRELRSIGMQGFRYAPDVVQFAHIINIHSPRAYQAIRHSLPLPDPRTLQYLIKDYLDKLGWKGPVGLSCDDTKLLPALRPYLDHDGNYYVVGGVGPPRLLTEPNILTNAIRRGEIEKATKIRVWCVQVPMPNIPAIVTAALGITDSLSAKDLLPYLLEIVDGLLKQDIKVVSYAADGTGTERSLQRLFCNTATGTHSYIIRHPNNTSGRDLDLRISRFGTQRRPIAMVQDPPHLRKTLRNNTYSGARLLTLGNFPVLYCHFREVAQAIDGTLYNRDVEKTDRQDDNAATRFFSSHTLEWMVKNRPEWVGPIIYVFVFGDLVDAYENRHLTLIERAHMVLRAHFFMEAWEDFLDSAGYQKGKHLLSHEACDIIRFATRALLQLIIIYRDYFDGTVYPLLPWLLSTATCEHVFGICRQIVKDFTLEEFHYMVPKLNVRLREHFFFSESSDGKARANGYNHTYTDSRQINLGALATYPTDAEIQRAANAAFEEAHSLWEVLGADNLRTHQALVPRLPSVRSWFNPDLNSHHDGLATHLLHPDSDSDTDDKIEDSTDSDDTLDGILDATGTESEMHQLLSAMEFLEDEVTSVQEDQQLRDAHQTIQADKGIRSQGKGKTRAPEESERQALLRQYNEILKIREDRGIGTGLERMTRWRHPAPGGRQGHINGLPAQEPAPGAAANAAEVSTSKAKKVSVDSPSYPLVVRCANFSQMQMQRRTICRKHKLPSFVENANITPALPLVQASHTLEQGNDVELSAGASFGFVFHNREIWLAQGRSIIF</sequence>
<dbReference type="eggNOG" id="ENOG502QUPU">
    <property type="taxonomic scope" value="Eukaryota"/>
</dbReference>
<dbReference type="AlphaFoldDB" id="W4K288"/>
<evidence type="ECO:0000313" key="5">
    <source>
        <dbReference type="EMBL" id="ETW87763.1"/>
    </source>
</evidence>
<dbReference type="KEGG" id="hir:HETIRDRAFT_322593"/>
<dbReference type="EMBL" id="KI925460">
    <property type="protein sequence ID" value="ETW79465.1"/>
    <property type="molecule type" value="Genomic_DNA"/>
</dbReference>
<feature type="compositionally biased region" description="Acidic residues" evidence="2">
    <location>
        <begin position="550"/>
        <end position="567"/>
    </location>
</feature>
<evidence type="ECO:0000313" key="4">
    <source>
        <dbReference type="EMBL" id="ETW79465.1"/>
    </source>
</evidence>
<evidence type="ECO:0000256" key="2">
    <source>
        <dbReference type="SAM" id="MobiDB-lite"/>
    </source>
</evidence>
<reference evidence="4 6" key="1">
    <citation type="journal article" date="2012" name="New Phytol.">
        <title>Insight into trade-off between wood decay and parasitism from the genome of a fungal forest pathogen.</title>
        <authorList>
            <person name="Olson A."/>
            <person name="Aerts A."/>
            <person name="Asiegbu F."/>
            <person name="Belbahri L."/>
            <person name="Bouzid O."/>
            <person name="Broberg A."/>
            <person name="Canback B."/>
            <person name="Coutinho P.M."/>
            <person name="Cullen D."/>
            <person name="Dalman K."/>
            <person name="Deflorio G."/>
            <person name="van Diepen L.T."/>
            <person name="Dunand C."/>
            <person name="Duplessis S."/>
            <person name="Durling M."/>
            <person name="Gonthier P."/>
            <person name="Grimwood J."/>
            <person name="Fossdal C.G."/>
            <person name="Hansson D."/>
            <person name="Henrissat B."/>
            <person name="Hietala A."/>
            <person name="Himmelstrand K."/>
            <person name="Hoffmeister D."/>
            <person name="Hogberg N."/>
            <person name="James T.Y."/>
            <person name="Karlsson M."/>
            <person name="Kohler A."/>
            <person name="Kues U."/>
            <person name="Lee Y.H."/>
            <person name="Lin Y.C."/>
            <person name="Lind M."/>
            <person name="Lindquist E."/>
            <person name="Lombard V."/>
            <person name="Lucas S."/>
            <person name="Lunden K."/>
            <person name="Morin E."/>
            <person name="Murat C."/>
            <person name="Park J."/>
            <person name="Raffaello T."/>
            <person name="Rouze P."/>
            <person name="Salamov A."/>
            <person name="Schmutz J."/>
            <person name="Solheim H."/>
            <person name="Stahlberg J."/>
            <person name="Velez H."/>
            <person name="de Vries R.P."/>
            <person name="Wiebenga A."/>
            <person name="Woodward S."/>
            <person name="Yakovlev I."/>
            <person name="Garbelotto M."/>
            <person name="Martin F."/>
            <person name="Grigoriev I.V."/>
            <person name="Stenlid J."/>
        </authorList>
    </citation>
    <scope>NUCLEOTIDE SEQUENCE [LARGE SCALE GENOMIC DNA]</scope>
    <source>
        <strain evidence="4 6">TC 32-1</strain>
    </source>
</reference>
<evidence type="ECO:0000259" key="3">
    <source>
        <dbReference type="Pfam" id="PF12017"/>
    </source>
</evidence>
<accession>W4K288</accession>
<evidence type="ECO:0000256" key="1">
    <source>
        <dbReference type="SAM" id="Coils"/>
    </source>
</evidence>
<dbReference type="Pfam" id="PF12017">
    <property type="entry name" value="Tnp_P_element"/>
    <property type="match status" value="1"/>
</dbReference>
<protein>
    <recommendedName>
        <fullName evidence="3">THAP9-like helix-turn-helix domain-containing protein</fullName>
    </recommendedName>
</protein>
<dbReference type="Proteomes" id="UP000030671">
    <property type="component" value="Unassembled WGS sequence"/>
</dbReference>
<dbReference type="RefSeq" id="XP_009548052.1">
    <property type="nucleotide sequence ID" value="XM_009549757.1"/>
</dbReference>
<dbReference type="OrthoDB" id="73076at2759"/>
<dbReference type="HOGENOM" id="CLU_009065_2_0_1"/>
<dbReference type="KEGG" id="hir:HETIRDRAFT_306089"/>
<feature type="compositionally biased region" description="Basic and acidic residues" evidence="2">
    <location>
        <begin position="540"/>
        <end position="549"/>
    </location>
</feature>
<feature type="non-terminal residue" evidence="4">
    <location>
        <position position="1"/>
    </location>
</feature>
<dbReference type="InterPro" id="IPR021896">
    <property type="entry name" value="THAP9-like_HTH"/>
</dbReference>
<dbReference type="GeneID" id="20669376"/>